<organism evidence="1 2">
    <name type="scientific">Dentiscutata heterogama</name>
    <dbReference type="NCBI Taxonomy" id="1316150"/>
    <lineage>
        <taxon>Eukaryota</taxon>
        <taxon>Fungi</taxon>
        <taxon>Fungi incertae sedis</taxon>
        <taxon>Mucoromycota</taxon>
        <taxon>Glomeromycotina</taxon>
        <taxon>Glomeromycetes</taxon>
        <taxon>Diversisporales</taxon>
        <taxon>Gigasporaceae</taxon>
        <taxon>Dentiscutata</taxon>
    </lineage>
</organism>
<name>A0ACA9L3K4_9GLOM</name>
<evidence type="ECO:0000313" key="1">
    <source>
        <dbReference type="EMBL" id="CAG8508323.1"/>
    </source>
</evidence>
<evidence type="ECO:0000313" key="2">
    <source>
        <dbReference type="Proteomes" id="UP000789702"/>
    </source>
</evidence>
<gene>
    <name evidence="1" type="ORF">DHETER_LOCUS3336</name>
</gene>
<protein>
    <submittedName>
        <fullName evidence="1">6612_t:CDS:1</fullName>
    </submittedName>
</protein>
<proteinExistence type="predicted"/>
<dbReference type="EMBL" id="CAJVPU010002825">
    <property type="protein sequence ID" value="CAG8508323.1"/>
    <property type="molecule type" value="Genomic_DNA"/>
</dbReference>
<comment type="caution">
    <text evidence="1">The sequence shown here is derived from an EMBL/GenBank/DDBJ whole genome shotgun (WGS) entry which is preliminary data.</text>
</comment>
<reference evidence="1" key="1">
    <citation type="submission" date="2021-06" db="EMBL/GenBank/DDBJ databases">
        <authorList>
            <person name="Kallberg Y."/>
            <person name="Tangrot J."/>
            <person name="Rosling A."/>
        </authorList>
    </citation>
    <scope>NUCLEOTIDE SEQUENCE</scope>
    <source>
        <strain evidence="1">IL203A</strain>
    </source>
</reference>
<keyword evidence="2" id="KW-1185">Reference proteome</keyword>
<sequence length="67" mass="7488">MVSNAHACIYLPENYWGLGLEFGIWGKYHYVWDRGFGTILLCLRFGGISRAYGLSSANSEPVVMGQN</sequence>
<dbReference type="Proteomes" id="UP000789702">
    <property type="component" value="Unassembled WGS sequence"/>
</dbReference>
<accession>A0ACA9L3K4</accession>